<dbReference type="Proteomes" id="UP000266723">
    <property type="component" value="Unassembled WGS sequence"/>
</dbReference>
<proteinExistence type="predicted"/>
<comment type="caution">
    <text evidence="3">The sequence shown here is derived from an EMBL/GenBank/DDBJ whole genome shotgun (WGS) entry which is preliminary data.</text>
</comment>
<name>A0ABQ7APR1_BRACR</name>
<keyword evidence="2" id="KW-0732">Signal</keyword>
<evidence type="ECO:0000256" key="1">
    <source>
        <dbReference type="SAM" id="Phobius"/>
    </source>
</evidence>
<keyword evidence="1" id="KW-1133">Transmembrane helix</keyword>
<evidence type="ECO:0008006" key="5">
    <source>
        <dbReference type="Google" id="ProtNLM"/>
    </source>
</evidence>
<gene>
    <name evidence="3" type="ORF">DY000_02064024</name>
</gene>
<keyword evidence="1" id="KW-0812">Transmembrane</keyword>
<feature type="transmembrane region" description="Helical" evidence="1">
    <location>
        <begin position="90"/>
        <end position="112"/>
    </location>
</feature>
<keyword evidence="1" id="KW-0472">Membrane</keyword>
<protein>
    <recommendedName>
        <fullName evidence="5">Secreted protein</fullName>
    </recommendedName>
</protein>
<feature type="chain" id="PRO_5046103722" description="Secreted protein" evidence="2">
    <location>
        <begin position="27"/>
        <end position="132"/>
    </location>
</feature>
<reference evidence="3 4" key="1">
    <citation type="journal article" date="2020" name="BMC Genomics">
        <title>Intraspecific diversification of the crop wild relative Brassica cretica Lam. using demographic model selection.</title>
        <authorList>
            <person name="Kioukis A."/>
            <person name="Michalopoulou V.A."/>
            <person name="Briers L."/>
            <person name="Pirintsos S."/>
            <person name="Studholme D.J."/>
            <person name="Pavlidis P."/>
            <person name="Sarris P.F."/>
        </authorList>
    </citation>
    <scope>NUCLEOTIDE SEQUENCE [LARGE SCALE GENOMIC DNA]</scope>
    <source>
        <strain evidence="4">cv. PFS-1207/04</strain>
    </source>
</reference>
<feature type="signal peptide" evidence="2">
    <location>
        <begin position="1"/>
        <end position="26"/>
    </location>
</feature>
<keyword evidence="4" id="KW-1185">Reference proteome</keyword>
<evidence type="ECO:0000313" key="3">
    <source>
        <dbReference type="EMBL" id="KAF3516134.1"/>
    </source>
</evidence>
<sequence>MFSLLSLLGAGLCGLIQSLMRGVVWSVPMGRNCLSHARMRCRNTTTTEGLRFCTCWVKMKLMRPLPRVLVVCWLNWIELEKRFVGRLIGLVLWVQFRIGLVFFIVLPVYDWLRASWLLLHRKKPTQKIIIMF</sequence>
<evidence type="ECO:0000256" key="2">
    <source>
        <dbReference type="SAM" id="SignalP"/>
    </source>
</evidence>
<evidence type="ECO:0000313" key="4">
    <source>
        <dbReference type="Proteomes" id="UP000266723"/>
    </source>
</evidence>
<accession>A0ABQ7APR1</accession>
<organism evidence="3 4">
    <name type="scientific">Brassica cretica</name>
    <name type="common">Mustard</name>
    <dbReference type="NCBI Taxonomy" id="69181"/>
    <lineage>
        <taxon>Eukaryota</taxon>
        <taxon>Viridiplantae</taxon>
        <taxon>Streptophyta</taxon>
        <taxon>Embryophyta</taxon>
        <taxon>Tracheophyta</taxon>
        <taxon>Spermatophyta</taxon>
        <taxon>Magnoliopsida</taxon>
        <taxon>eudicotyledons</taxon>
        <taxon>Gunneridae</taxon>
        <taxon>Pentapetalae</taxon>
        <taxon>rosids</taxon>
        <taxon>malvids</taxon>
        <taxon>Brassicales</taxon>
        <taxon>Brassicaceae</taxon>
        <taxon>Brassiceae</taxon>
        <taxon>Brassica</taxon>
    </lineage>
</organism>
<dbReference type="EMBL" id="QGKV02001556">
    <property type="protein sequence ID" value="KAF3516134.1"/>
    <property type="molecule type" value="Genomic_DNA"/>
</dbReference>